<organism evidence="1">
    <name type="scientific">viral metagenome</name>
    <dbReference type="NCBI Taxonomy" id="1070528"/>
    <lineage>
        <taxon>unclassified sequences</taxon>
        <taxon>metagenomes</taxon>
        <taxon>organismal metagenomes</taxon>
    </lineage>
</organism>
<name>A0A6H1ZJC7_9ZZZZ</name>
<evidence type="ECO:0000313" key="2">
    <source>
        <dbReference type="EMBL" id="QJA59016.1"/>
    </source>
</evidence>
<accession>A0A6H1ZJC7</accession>
<reference evidence="1" key="1">
    <citation type="submission" date="2020-03" db="EMBL/GenBank/DDBJ databases">
        <title>The deep terrestrial virosphere.</title>
        <authorList>
            <person name="Holmfeldt K."/>
            <person name="Nilsson E."/>
            <person name="Simone D."/>
            <person name="Lopez-Fernandez M."/>
            <person name="Wu X."/>
            <person name="de Brujin I."/>
            <person name="Lundin D."/>
            <person name="Andersson A."/>
            <person name="Bertilsson S."/>
            <person name="Dopson M."/>
        </authorList>
    </citation>
    <scope>NUCLEOTIDE SEQUENCE</scope>
    <source>
        <strain evidence="2">MM415B01374</strain>
        <strain evidence="1">TM448A00646</strain>
        <strain evidence="3">TM448B00781</strain>
    </source>
</reference>
<dbReference type="EMBL" id="MT144657">
    <property type="protein sequence ID" value="QJH96618.1"/>
    <property type="molecule type" value="Genomic_DNA"/>
</dbReference>
<dbReference type="AlphaFoldDB" id="A0A6H1ZJC7"/>
<proteinExistence type="predicted"/>
<evidence type="ECO:0000313" key="3">
    <source>
        <dbReference type="EMBL" id="QJH96618.1"/>
    </source>
</evidence>
<dbReference type="EMBL" id="MT141351">
    <property type="protein sequence ID" value="QJA59016.1"/>
    <property type="molecule type" value="Genomic_DNA"/>
</dbReference>
<dbReference type="EMBL" id="MT144039">
    <property type="protein sequence ID" value="QJA47300.1"/>
    <property type="molecule type" value="Genomic_DNA"/>
</dbReference>
<protein>
    <submittedName>
        <fullName evidence="1">Uncharacterized protein</fullName>
    </submittedName>
</protein>
<evidence type="ECO:0000313" key="1">
    <source>
        <dbReference type="EMBL" id="QJA47300.1"/>
    </source>
</evidence>
<sequence>MSLAINPLSLEELAEEMHQAVWRRVEPPLWWDSISDYVIADGVLGDLRGHMVAGHVEGIRIVRNAYVVGAADWPSALFDKEPSHLSGRAD</sequence>
<gene>
    <name evidence="2" type="ORF">MM415B01374_0006</name>
    <name evidence="1" type="ORF">TM448A00646_0006</name>
    <name evidence="3" type="ORF">TM448B00781_0006</name>
</gene>